<dbReference type="SMART" id="SM00448">
    <property type="entry name" value="REC"/>
    <property type="match status" value="1"/>
</dbReference>
<keyword evidence="3" id="KW-0067">ATP-binding</keyword>
<feature type="domain" description="Sigma-54 factor interaction" evidence="7">
    <location>
        <begin position="143"/>
        <end position="228"/>
    </location>
</feature>
<dbReference type="Gene3D" id="3.40.50.2300">
    <property type="match status" value="1"/>
</dbReference>
<dbReference type="PROSITE" id="PS50110">
    <property type="entry name" value="RESPONSE_REGULATORY"/>
    <property type="match status" value="1"/>
</dbReference>
<dbReference type="EMBL" id="NVSR01000051">
    <property type="protein sequence ID" value="PCI27706.1"/>
    <property type="molecule type" value="Genomic_DNA"/>
</dbReference>
<dbReference type="CDD" id="cd00009">
    <property type="entry name" value="AAA"/>
    <property type="match status" value="1"/>
</dbReference>
<dbReference type="InterPro" id="IPR011006">
    <property type="entry name" value="CheY-like_superfamily"/>
</dbReference>
<feature type="non-terminal residue" evidence="9">
    <location>
        <position position="228"/>
    </location>
</feature>
<dbReference type="GO" id="GO:0006355">
    <property type="term" value="P:regulation of DNA-templated transcription"/>
    <property type="evidence" value="ECO:0007669"/>
    <property type="project" value="InterPro"/>
</dbReference>
<keyword evidence="4" id="KW-0805">Transcription regulation</keyword>
<comment type="caution">
    <text evidence="9">The sequence shown here is derived from an EMBL/GenBank/DDBJ whole genome shotgun (WGS) entry which is preliminary data.</text>
</comment>
<evidence type="ECO:0000256" key="3">
    <source>
        <dbReference type="ARBA" id="ARBA00022840"/>
    </source>
</evidence>
<dbReference type="GO" id="GO:0000160">
    <property type="term" value="P:phosphorelay signal transduction system"/>
    <property type="evidence" value="ECO:0007669"/>
    <property type="project" value="InterPro"/>
</dbReference>
<proteinExistence type="predicted"/>
<dbReference type="InterPro" id="IPR002078">
    <property type="entry name" value="Sigma_54_int"/>
</dbReference>
<dbReference type="SUPFAM" id="SSF52172">
    <property type="entry name" value="CheY-like"/>
    <property type="match status" value="1"/>
</dbReference>
<protein>
    <submittedName>
        <fullName evidence="9">Fis family transcriptional regulator</fullName>
    </submittedName>
</protein>
<dbReference type="InterPro" id="IPR027417">
    <property type="entry name" value="P-loop_NTPase"/>
</dbReference>
<dbReference type="Gene3D" id="3.40.50.300">
    <property type="entry name" value="P-loop containing nucleotide triphosphate hydrolases"/>
    <property type="match status" value="1"/>
</dbReference>
<evidence type="ECO:0000256" key="1">
    <source>
        <dbReference type="ARBA" id="ARBA00022553"/>
    </source>
</evidence>
<accession>A0A2A4T263</accession>
<keyword evidence="1 6" id="KW-0597">Phosphoprotein</keyword>
<evidence type="ECO:0000313" key="10">
    <source>
        <dbReference type="Proteomes" id="UP000218113"/>
    </source>
</evidence>
<dbReference type="PROSITE" id="PS50045">
    <property type="entry name" value="SIGMA54_INTERACT_4"/>
    <property type="match status" value="1"/>
</dbReference>
<feature type="modified residue" description="4-aspartylphosphate" evidence="6">
    <location>
        <position position="56"/>
    </location>
</feature>
<dbReference type="GO" id="GO:0005524">
    <property type="term" value="F:ATP binding"/>
    <property type="evidence" value="ECO:0007669"/>
    <property type="project" value="UniProtKB-KW"/>
</dbReference>
<evidence type="ECO:0000259" key="8">
    <source>
        <dbReference type="PROSITE" id="PS50110"/>
    </source>
</evidence>
<name>A0A2A4T263_9DELT</name>
<sequence length="228" mass="25645">MFEKILIVDDETSILTSLTGILEDEKYQIQTVNSAMKAIELLEEKGPTEFHAAFVDIWMPEMDGLQLLEWMQQYNPMMPVIIMSGHGNIETAVKATKKGAYDFIEKPLSLDNVLIVLQHALKELALKKENEELRKKNQQTYEIIGNSPEIKAVMDQIGIAAPSEGWVFICGENGTGKELVAKQIHFQSQRQAKPFIELNCAAIPEDLIESELFGYEKGAFNGATQRKV</sequence>
<evidence type="ECO:0000256" key="4">
    <source>
        <dbReference type="ARBA" id="ARBA00023015"/>
    </source>
</evidence>
<dbReference type="InterPro" id="IPR001789">
    <property type="entry name" value="Sig_transdc_resp-reg_receiver"/>
</dbReference>
<keyword evidence="5" id="KW-0804">Transcription</keyword>
<evidence type="ECO:0000256" key="5">
    <source>
        <dbReference type="ARBA" id="ARBA00023163"/>
    </source>
</evidence>
<dbReference type="AlphaFoldDB" id="A0A2A4T263"/>
<organism evidence="9 10">
    <name type="scientific">SAR324 cluster bacterium</name>
    <dbReference type="NCBI Taxonomy" id="2024889"/>
    <lineage>
        <taxon>Bacteria</taxon>
        <taxon>Deltaproteobacteria</taxon>
        <taxon>SAR324 cluster</taxon>
    </lineage>
</organism>
<evidence type="ECO:0000259" key="7">
    <source>
        <dbReference type="PROSITE" id="PS50045"/>
    </source>
</evidence>
<dbReference type="PANTHER" id="PTHR32071">
    <property type="entry name" value="TRANSCRIPTIONAL REGULATORY PROTEIN"/>
    <property type="match status" value="1"/>
</dbReference>
<evidence type="ECO:0000313" key="9">
    <source>
        <dbReference type="EMBL" id="PCI27706.1"/>
    </source>
</evidence>
<dbReference type="Proteomes" id="UP000218113">
    <property type="component" value="Unassembled WGS sequence"/>
</dbReference>
<dbReference type="Pfam" id="PF00072">
    <property type="entry name" value="Response_reg"/>
    <property type="match status" value="1"/>
</dbReference>
<reference evidence="10" key="1">
    <citation type="submission" date="2017-08" db="EMBL/GenBank/DDBJ databases">
        <title>A dynamic microbial community with high functional redundancy inhabits the cold, oxic subseafloor aquifer.</title>
        <authorList>
            <person name="Tully B.J."/>
            <person name="Wheat C.G."/>
            <person name="Glazer B.T."/>
            <person name="Huber J.A."/>
        </authorList>
    </citation>
    <scope>NUCLEOTIDE SEQUENCE [LARGE SCALE GENOMIC DNA]</scope>
</reference>
<gene>
    <name evidence="9" type="ORF">COB67_07905</name>
</gene>
<feature type="domain" description="Response regulatory" evidence="8">
    <location>
        <begin position="4"/>
        <end position="121"/>
    </location>
</feature>
<keyword evidence="2" id="KW-0547">Nucleotide-binding</keyword>
<evidence type="ECO:0000256" key="6">
    <source>
        <dbReference type="PROSITE-ProRule" id="PRU00169"/>
    </source>
</evidence>
<dbReference type="CDD" id="cd17550">
    <property type="entry name" value="REC_NtrX-like"/>
    <property type="match status" value="1"/>
</dbReference>
<dbReference type="PANTHER" id="PTHR32071:SF17">
    <property type="entry name" value="TRANSCRIPTIONAL REGULATOR (NTRC FAMILY)"/>
    <property type="match status" value="1"/>
</dbReference>
<dbReference type="FunFam" id="3.40.50.2300:FF:000018">
    <property type="entry name" value="DNA-binding transcriptional regulator NtrC"/>
    <property type="match status" value="1"/>
</dbReference>
<dbReference type="Pfam" id="PF00158">
    <property type="entry name" value="Sigma54_activat"/>
    <property type="match status" value="1"/>
</dbReference>
<evidence type="ECO:0000256" key="2">
    <source>
        <dbReference type="ARBA" id="ARBA00022741"/>
    </source>
</evidence>